<sequence>MQGGQNKSGSVFTEAGADSEFKQPQVWVSSEISGTAVKCSMVGPTSKRRSKKLKFRNILEMEGCFFRRKFRTARKTKKKGKSLSVIKGISKSLNLPPNESSNSPILSFNSEPKRQKSGSFRAVYGDQSENSDICRNNERQWEFLDGDDGSKLWAAIVTLGVVDSEGRNINISRIEELEKVDGKEK</sequence>
<dbReference type="AlphaFoldDB" id="A0AAV0ZZ94"/>
<evidence type="ECO:0000256" key="1">
    <source>
        <dbReference type="SAM" id="MobiDB-lite"/>
    </source>
</evidence>
<gene>
    <name evidence="2" type="ORF">VFH_III079000</name>
</gene>
<organism evidence="2 3">
    <name type="scientific">Vicia faba</name>
    <name type="common">Broad bean</name>
    <name type="synonym">Faba vulgaris</name>
    <dbReference type="NCBI Taxonomy" id="3906"/>
    <lineage>
        <taxon>Eukaryota</taxon>
        <taxon>Viridiplantae</taxon>
        <taxon>Streptophyta</taxon>
        <taxon>Embryophyta</taxon>
        <taxon>Tracheophyta</taxon>
        <taxon>Spermatophyta</taxon>
        <taxon>Magnoliopsida</taxon>
        <taxon>eudicotyledons</taxon>
        <taxon>Gunneridae</taxon>
        <taxon>Pentapetalae</taxon>
        <taxon>rosids</taxon>
        <taxon>fabids</taxon>
        <taxon>Fabales</taxon>
        <taxon>Fabaceae</taxon>
        <taxon>Papilionoideae</taxon>
        <taxon>50 kb inversion clade</taxon>
        <taxon>NPAAA clade</taxon>
        <taxon>Hologalegina</taxon>
        <taxon>IRL clade</taxon>
        <taxon>Fabeae</taxon>
        <taxon>Vicia</taxon>
    </lineage>
</organism>
<dbReference type="Proteomes" id="UP001157006">
    <property type="component" value="Chromosome 3"/>
</dbReference>
<name>A0AAV0ZZ94_VICFA</name>
<dbReference type="EMBL" id="OX451738">
    <property type="protein sequence ID" value="CAI8603271.1"/>
    <property type="molecule type" value="Genomic_DNA"/>
</dbReference>
<feature type="region of interest" description="Disordered" evidence="1">
    <location>
        <begin position="93"/>
        <end position="122"/>
    </location>
</feature>
<evidence type="ECO:0000313" key="2">
    <source>
        <dbReference type="EMBL" id="CAI8603271.1"/>
    </source>
</evidence>
<evidence type="ECO:0000313" key="3">
    <source>
        <dbReference type="Proteomes" id="UP001157006"/>
    </source>
</evidence>
<keyword evidence="3" id="KW-1185">Reference proteome</keyword>
<feature type="compositionally biased region" description="Low complexity" evidence="1">
    <location>
        <begin position="93"/>
        <end position="107"/>
    </location>
</feature>
<accession>A0AAV0ZZ94</accession>
<reference evidence="2 3" key="1">
    <citation type="submission" date="2023-01" db="EMBL/GenBank/DDBJ databases">
        <authorList>
            <person name="Kreplak J."/>
        </authorList>
    </citation>
    <scope>NUCLEOTIDE SEQUENCE [LARGE SCALE GENOMIC DNA]</scope>
</reference>
<proteinExistence type="predicted"/>
<protein>
    <submittedName>
        <fullName evidence="2">Uncharacterized protein</fullName>
    </submittedName>
</protein>